<evidence type="ECO:0000256" key="1">
    <source>
        <dbReference type="ARBA" id="ARBA00009986"/>
    </source>
</evidence>
<evidence type="ECO:0000256" key="2">
    <source>
        <dbReference type="ARBA" id="ARBA00023002"/>
    </source>
</evidence>
<evidence type="ECO:0000256" key="4">
    <source>
        <dbReference type="SAM" id="MobiDB-lite"/>
    </source>
</evidence>
<evidence type="ECO:0000313" key="7">
    <source>
        <dbReference type="Proteomes" id="UP000663421"/>
    </source>
</evidence>
<evidence type="ECO:0000259" key="5">
    <source>
        <dbReference type="Pfam" id="PF00171"/>
    </source>
</evidence>
<comment type="similarity">
    <text evidence="1">Belongs to the aldehyde dehydrogenase family.</text>
</comment>
<evidence type="ECO:0000313" key="6">
    <source>
        <dbReference type="EMBL" id="QPI60666.1"/>
    </source>
</evidence>
<protein>
    <submittedName>
        <fullName evidence="6">Aldehyde dehydrogenase family protein</fullName>
    </submittedName>
</protein>
<feature type="domain" description="Aldehyde dehydrogenase" evidence="5">
    <location>
        <begin position="36"/>
        <end position="135"/>
    </location>
</feature>
<dbReference type="SUPFAM" id="SSF53720">
    <property type="entry name" value="ALDH-like"/>
    <property type="match status" value="1"/>
</dbReference>
<dbReference type="InterPro" id="IPR016162">
    <property type="entry name" value="Ald_DH_N"/>
</dbReference>
<dbReference type="Pfam" id="PF00171">
    <property type="entry name" value="Aldedh"/>
    <property type="match status" value="1"/>
</dbReference>
<dbReference type="InterPro" id="IPR015590">
    <property type="entry name" value="Aldehyde_DH_dom"/>
</dbReference>
<organism evidence="6 7">
    <name type="scientific">Streptomyces malaysiensis</name>
    <dbReference type="NCBI Taxonomy" id="92644"/>
    <lineage>
        <taxon>Bacteria</taxon>
        <taxon>Bacillati</taxon>
        <taxon>Actinomycetota</taxon>
        <taxon>Actinomycetes</taxon>
        <taxon>Kitasatosporales</taxon>
        <taxon>Streptomycetaceae</taxon>
        <taxon>Streptomyces</taxon>
        <taxon>Streptomyces violaceusniger group</taxon>
    </lineage>
</organism>
<proteinExistence type="inferred from homology"/>
<dbReference type="Proteomes" id="UP000663421">
    <property type="component" value="Chromosome"/>
</dbReference>
<keyword evidence="3" id="KW-0520">NAD</keyword>
<keyword evidence="7" id="KW-1185">Reference proteome</keyword>
<accession>A0ABX6WJY8</accession>
<dbReference type="EMBL" id="CP065050">
    <property type="protein sequence ID" value="QPI60666.1"/>
    <property type="molecule type" value="Genomic_DNA"/>
</dbReference>
<dbReference type="PANTHER" id="PTHR42986:SF1">
    <property type="entry name" value="BENZALDEHYDE DEHYDROGENASE YFMT"/>
    <property type="match status" value="1"/>
</dbReference>
<keyword evidence="2" id="KW-0560">Oxidoreductase</keyword>
<name>A0ABX6WJY8_STRMQ</name>
<feature type="region of interest" description="Disordered" evidence="4">
    <location>
        <begin position="30"/>
        <end position="49"/>
    </location>
</feature>
<dbReference type="InterPro" id="IPR016161">
    <property type="entry name" value="Ald_DH/histidinol_DH"/>
</dbReference>
<dbReference type="Gene3D" id="3.40.605.10">
    <property type="entry name" value="Aldehyde Dehydrogenase, Chain A, domain 1"/>
    <property type="match status" value="1"/>
</dbReference>
<reference evidence="6 7" key="1">
    <citation type="submission" date="2020-11" db="EMBL/GenBank/DDBJ databases">
        <title>Complete genome sequence unveiled secondary metabolic potentials in Streptomyces solisilvae HNM0141.</title>
        <authorList>
            <person name="Huang X."/>
        </authorList>
    </citation>
    <scope>NUCLEOTIDE SEQUENCE [LARGE SCALE GENOMIC DNA]</scope>
    <source>
        <strain evidence="6 7">HNM0141</strain>
    </source>
</reference>
<sequence length="160" mass="17679">MTSSTQPRPHATGAARSRLDPALVERLTAGVGTSAEPVTTRAPFTGRPLAHIPQSTSADVERAFTAARAAQREWAELSPRQRARPFTRFHDVLLARQDEILDLLQWETGKARRDAFDEVMEAATASLYAARQAPGVLRTHRRQGAVFTASLRVLKALRIR</sequence>
<feature type="region of interest" description="Disordered" evidence="4">
    <location>
        <begin position="1"/>
        <end position="21"/>
    </location>
</feature>
<dbReference type="PANTHER" id="PTHR42986">
    <property type="entry name" value="BENZALDEHYDE DEHYDROGENASE YFMT"/>
    <property type="match status" value="1"/>
</dbReference>
<evidence type="ECO:0000256" key="3">
    <source>
        <dbReference type="ARBA" id="ARBA00023027"/>
    </source>
</evidence>
<gene>
    <name evidence="6" type="ORF">I1A49_42275</name>
</gene>